<dbReference type="Pfam" id="PF21771">
    <property type="entry name" value="CFAP58_CC"/>
    <property type="match status" value="1"/>
</dbReference>
<feature type="compositionally biased region" description="Acidic residues" evidence="3">
    <location>
        <begin position="1"/>
        <end position="17"/>
    </location>
</feature>
<evidence type="ECO:0000259" key="4">
    <source>
        <dbReference type="Pfam" id="PF21771"/>
    </source>
</evidence>
<gene>
    <name evidence="6" type="primary">LOC105431468</name>
</gene>
<evidence type="ECO:0000256" key="2">
    <source>
        <dbReference type="SAM" id="Coils"/>
    </source>
</evidence>
<dbReference type="AlphaFoldDB" id="A0A6I9WL68"/>
<keyword evidence="1 2" id="KW-0175">Coiled coil</keyword>
<feature type="region of interest" description="Disordered" evidence="3">
    <location>
        <begin position="1"/>
        <end position="29"/>
    </location>
</feature>
<keyword evidence="5" id="KW-1185">Reference proteome</keyword>
<proteinExistence type="predicted"/>
<dbReference type="PANTHER" id="PTHR32083:SF0">
    <property type="entry name" value="CILIA AND FLAGELLA-ASSOCIATED PROTEIN 58"/>
    <property type="match status" value="1"/>
</dbReference>
<feature type="domain" description="Cilia- and flagella-associated protein 58 central coiled coil" evidence="4">
    <location>
        <begin position="389"/>
        <end position="684"/>
    </location>
</feature>
<dbReference type="Gene3D" id="1.10.287.1490">
    <property type="match status" value="1"/>
</dbReference>
<protein>
    <submittedName>
        <fullName evidence="6">Cilia- and flagella-associated protein 58-like</fullName>
    </submittedName>
</protein>
<evidence type="ECO:0000256" key="3">
    <source>
        <dbReference type="SAM" id="MobiDB-lite"/>
    </source>
</evidence>
<organism evidence="5 6">
    <name type="scientific">Pogonomyrmex barbatus</name>
    <name type="common">red harvester ant</name>
    <dbReference type="NCBI Taxonomy" id="144034"/>
    <lineage>
        <taxon>Eukaryota</taxon>
        <taxon>Metazoa</taxon>
        <taxon>Ecdysozoa</taxon>
        <taxon>Arthropoda</taxon>
        <taxon>Hexapoda</taxon>
        <taxon>Insecta</taxon>
        <taxon>Pterygota</taxon>
        <taxon>Neoptera</taxon>
        <taxon>Endopterygota</taxon>
        <taxon>Hymenoptera</taxon>
        <taxon>Apocrita</taxon>
        <taxon>Aculeata</taxon>
        <taxon>Formicoidea</taxon>
        <taxon>Formicidae</taxon>
        <taxon>Myrmicinae</taxon>
        <taxon>Pogonomyrmex</taxon>
    </lineage>
</organism>
<accession>A0A6I9WL68</accession>
<dbReference type="OrthoDB" id="264785at2759"/>
<evidence type="ECO:0000313" key="5">
    <source>
        <dbReference type="Proteomes" id="UP000504615"/>
    </source>
</evidence>
<evidence type="ECO:0000313" key="6">
    <source>
        <dbReference type="RefSeq" id="XP_011643980.1"/>
    </source>
</evidence>
<dbReference type="RefSeq" id="XP_011643980.1">
    <property type="nucleotide sequence ID" value="XM_011645678.2"/>
</dbReference>
<dbReference type="InterPro" id="IPR049270">
    <property type="entry name" value="CFAP58_CC"/>
</dbReference>
<name>A0A6I9WL68_9HYME</name>
<feature type="coiled-coil region" evidence="2">
    <location>
        <begin position="428"/>
        <end position="602"/>
    </location>
</feature>
<feature type="coiled-coil region" evidence="2">
    <location>
        <begin position="94"/>
        <end position="378"/>
    </location>
</feature>
<sequence>MMDIEMNAELEGDDESESSQPSSEGSSASSTFCILEKDYARIINEMNANETLAAFKAEYTRLYESLYKAHRNEKELSDQCTLLKNEIMDNTYKMYELKKTIDAYEDEIINLKKEVTKTTKLADAIHAREQDAQEMIENLRLNVTKLGLELEQKNKQLAIEKDITVSKQKENLLKEREKLIGEIETMQQRIKNMSAYIQELEKKSSEIDQQMIEMQETISIQLNEISREKRVRERAETEVRQLQEEITIKNNELEISKTAIEINVNNLTKLEGLIKDQKLANEKMQTEINKLILKKKNLQTDLNNTIVETEKLEKELSDKEKQIKDIKHELSRTREDSAKCKREKDLTDKRLLKCESERTRLEQELKQSLINVKNAEYKVQICHKEKLENKQWIDILLREKNAIIRSKENAYERIKRLNHELLLCGHSKKKIKSELDILTEIIDNTKKQMQVVEKERDKYSSAVQGLEQQLESCVNEITQKKVEIFDYKKRLEDIETKYRQHQSLFEAMRAERNVYSRNLIEAQEEIRNLKNKLQITSQQIEQLKEDIATKETNLIKEEFLLGRVEKEKEGLKIDLQASHVEISNLRQQIQEANKNEKALRFAIRQADIDLGRRRKDIDNVMNERDILGTQLVRRNDELGLQYNRIKVLNRTLQRGEQQYNQKLEDIRLLKFEVKKLRTEKALLTKNLCNVSDLRQEVFYLNRDLAKERLKVTALEEEIQTPLNIHRWRKLEGTDPTTFELIKRIHILQKRIIKISSDMIDKERKLKNTEKLYTNIRNILSIQPNQQMANFDKIHSTLRKRGKKIKCFIAELNMYEAHIEENKQDMTKMTNEMYQLKEKYYTQKKELQKMNDMRMNLKSTYKPMFPNILVSNEKFYGGGFKITTSRSKN</sequence>
<dbReference type="GeneID" id="105431468"/>
<dbReference type="SUPFAM" id="SSF57997">
    <property type="entry name" value="Tropomyosin"/>
    <property type="match status" value="1"/>
</dbReference>
<dbReference type="Proteomes" id="UP000504615">
    <property type="component" value="Unplaced"/>
</dbReference>
<dbReference type="KEGG" id="pbar:105431468"/>
<evidence type="ECO:0000256" key="1">
    <source>
        <dbReference type="ARBA" id="ARBA00023054"/>
    </source>
</evidence>
<dbReference type="GO" id="GO:0005856">
    <property type="term" value="C:cytoskeleton"/>
    <property type="evidence" value="ECO:0007669"/>
    <property type="project" value="TreeGrafter"/>
</dbReference>
<feature type="compositionally biased region" description="Low complexity" evidence="3">
    <location>
        <begin position="18"/>
        <end position="29"/>
    </location>
</feature>
<dbReference type="PANTHER" id="PTHR32083">
    <property type="entry name" value="CILIA AND FLAGELLA-ASSOCIATED PROTEIN 58-RELATED"/>
    <property type="match status" value="1"/>
</dbReference>
<feature type="coiled-coil region" evidence="2">
    <location>
        <begin position="811"/>
        <end position="838"/>
    </location>
</feature>
<reference evidence="6" key="1">
    <citation type="submission" date="2025-08" db="UniProtKB">
        <authorList>
            <consortium name="RefSeq"/>
        </authorList>
    </citation>
    <scope>IDENTIFICATION</scope>
</reference>